<evidence type="ECO:0000313" key="14">
    <source>
        <dbReference type="Proteomes" id="UP000007754"/>
    </source>
</evidence>
<dbReference type="GO" id="GO:0031490">
    <property type="term" value="F:chromatin DNA binding"/>
    <property type="evidence" value="ECO:0007669"/>
    <property type="project" value="TreeGrafter"/>
</dbReference>
<dbReference type="GO" id="GO:0046982">
    <property type="term" value="F:protein heterodimerization activity"/>
    <property type="evidence" value="ECO:0007669"/>
    <property type="project" value="InterPro"/>
</dbReference>
<evidence type="ECO:0000256" key="7">
    <source>
        <dbReference type="ARBA" id="ARBA00039793"/>
    </source>
</evidence>
<dbReference type="GO" id="GO:0008622">
    <property type="term" value="C:epsilon DNA polymerase complex"/>
    <property type="evidence" value="ECO:0007669"/>
    <property type="project" value="TreeGrafter"/>
</dbReference>
<keyword evidence="2" id="KW-0597">Phosphoprotein</keyword>
<dbReference type="InParanoid" id="A0A674HIT4"/>
<evidence type="ECO:0000256" key="3">
    <source>
        <dbReference type="ARBA" id="ARBA00022990"/>
    </source>
</evidence>
<feature type="region of interest" description="Disordered" evidence="11">
    <location>
        <begin position="90"/>
        <end position="110"/>
    </location>
</feature>
<reference evidence="13" key="3">
    <citation type="submission" date="2025-09" db="UniProtKB">
        <authorList>
            <consortium name="Ensembl"/>
        </authorList>
    </citation>
    <scope>IDENTIFICATION</scope>
</reference>
<reference evidence="13" key="2">
    <citation type="submission" date="2025-08" db="UniProtKB">
        <authorList>
            <consortium name="Ensembl"/>
        </authorList>
    </citation>
    <scope>IDENTIFICATION</scope>
</reference>
<protein>
    <recommendedName>
        <fullName evidence="7">DNA polymerase epsilon subunit 3</fullName>
    </recommendedName>
    <alternativeName>
        <fullName evidence="8">DNA polymerase II subunit 3</fullName>
    </alternativeName>
</protein>
<evidence type="ECO:0000256" key="1">
    <source>
        <dbReference type="ARBA" id="ARBA00004123"/>
    </source>
</evidence>
<evidence type="ECO:0000256" key="6">
    <source>
        <dbReference type="ARBA" id="ARBA00023242"/>
    </source>
</evidence>
<dbReference type="FunFam" id="1.10.20.10:FF:000041">
    <property type="entry name" value="DNA polymerase epsilon subunit 3"/>
    <property type="match status" value="1"/>
</dbReference>
<sequence>MAERPEDLNLPNAVITRIIKEALPDGVNISKEARSAISRAASVFVLYATSCANNFAMKGKRKTLNAGDVLSAMEEMEFQRFVAPLKESLEGVSKKERKRPGKIKTRRQTRRNKIRAERRTMMRMMKGWRRKNKTMRKRWTTELAQGLGCAQRDVNAVNRPCCVPSCVH</sequence>
<dbReference type="GO" id="GO:0006272">
    <property type="term" value="P:leading strand elongation"/>
    <property type="evidence" value="ECO:0007669"/>
    <property type="project" value="TreeGrafter"/>
</dbReference>
<evidence type="ECO:0000256" key="5">
    <source>
        <dbReference type="ARBA" id="ARBA00023125"/>
    </source>
</evidence>
<dbReference type="InterPro" id="IPR051377">
    <property type="entry name" value="DNA_Pol-Epsilon_Subunit"/>
</dbReference>
<dbReference type="InterPro" id="IPR003958">
    <property type="entry name" value="CBFA_NFYB_domain"/>
</dbReference>
<evidence type="ECO:0000256" key="8">
    <source>
        <dbReference type="ARBA" id="ARBA00042098"/>
    </source>
</evidence>
<accession>A0A674HIT4</accession>
<feature type="compositionally biased region" description="Basic residues" evidence="11">
    <location>
        <begin position="95"/>
        <end position="110"/>
    </location>
</feature>
<dbReference type="PANTHER" id="PTHR46172">
    <property type="entry name" value="DNA POLYMERASE EPSILON SUBUNIT 3"/>
    <property type="match status" value="1"/>
</dbReference>
<dbReference type="GO" id="GO:0008623">
    <property type="term" value="C:CHRAC"/>
    <property type="evidence" value="ECO:0007669"/>
    <property type="project" value="TreeGrafter"/>
</dbReference>
<feature type="domain" description="Transcription factor CBF/NF-Y/archaeal histone" evidence="12">
    <location>
        <begin position="9"/>
        <end position="73"/>
    </location>
</feature>
<dbReference type="PANTHER" id="PTHR46172:SF1">
    <property type="entry name" value="DNA POLYMERASE EPSILON SUBUNIT 3"/>
    <property type="match status" value="1"/>
</dbReference>
<comment type="subcellular location">
    <subcellularLocation>
        <location evidence="1">Nucleus</location>
    </subcellularLocation>
</comment>
<dbReference type="AlphaFoldDB" id="A0A674HIT4"/>
<keyword evidence="3" id="KW-0007">Acetylation</keyword>
<comment type="function">
    <text evidence="9">Accessory component of the DNA polymerase epsilon complex. Participates in DNA repair and in chromosomal DNA replication. Forms a complex with CHRAC1 and binds naked DNA, which is then incorporated into chromatin, aided by the nucleosome-remodeling activity of ISWI/SNF2H and ACF1. Does not enhance nucleosome sliding activity of the ACF-5 ISWI chromatin remodeling complex.</text>
</comment>
<dbReference type="OMA" id="NIEHEDY"/>
<evidence type="ECO:0000256" key="11">
    <source>
        <dbReference type="SAM" id="MobiDB-lite"/>
    </source>
</evidence>
<evidence type="ECO:0000259" key="12">
    <source>
        <dbReference type="Pfam" id="PF00808"/>
    </source>
</evidence>
<keyword evidence="4" id="KW-0175">Coiled coil</keyword>
<dbReference type="Pfam" id="PF00808">
    <property type="entry name" value="CBFD_NFYB_HMF"/>
    <property type="match status" value="1"/>
</dbReference>
<keyword evidence="14" id="KW-1185">Reference proteome</keyword>
<gene>
    <name evidence="13" type="primary">POLE3</name>
</gene>
<evidence type="ECO:0000313" key="13">
    <source>
        <dbReference type="Ensembl" id="ENSTGUP00000034898.1"/>
    </source>
</evidence>
<keyword evidence="6" id="KW-0539">Nucleus</keyword>
<evidence type="ECO:0000256" key="10">
    <source>
        <dbReference type="ARBA" id="ARBA00046905"/>
    </source>
</evidence>
<dbReference type="Gene3D" id="1.10.20.10">
    <property type="entry name" value="Histone, subunit A"/>
    <property type="match status" value="1"/>
</dbReference>
<reference evidence="13 14" key="1">
    <citation type="journal article" date="2010" name="Nature">
        <title>The genome of a songbird.</title>
        <authorList>
            <person name="Warren W.C."/>
            <person name="Clayton D.F."/>
            <person name="Ellegren H."/>
            <person name="Arnold A.P."/>
            <person name="Hillier L.W."/>
            <person name="Kunstner A."/>
            <person name="Searle S."/>
            <person name="White S."/>
            <person name="Vilella A.J."/>
            <person name="Fairley S."/>
            <person name="Heger A."/>
            <person name="Kong L."/>
            <person name="Ponting C.P."/>
            <person name="Jarvis E.D."/>
            <person name="Mello C.V."/>
            <person name="Minx P."/>
            <person name="Lovell P."/>
            <person name="Velho T.A."/>
            <person name="Ferris M."/>
            <person name="Balakrishnan C.N."/>
            <person name="Sinha S."/>
            <person name="Blatti C."/>
            <person name="London S.E."/>
            <person name="Li Y."/>
            <person name="Lin Y.C."/>
            <person name="George J."/>
            <person name="Sweedler J."/>
            <person name="Southey B."/>
            <person name="Gunaratne P."/>
            <person name="Watson M."/>
            <person name="Nam K."/>
            <person name="Backstrom N."/>
            <person name="Smeds L."/>
            <person name="Nabholz B."/>
            <person name="Itoh Y."/>
            <person name="Whitney O."/>
            <person name="Pfenning A.R."/>
            <person name="Howard J."/>
            <person name="Volker M."/>
            <person name="Skinner B.M."/>
            <person name="Griffin D.K."/>
            <person name="Ye L."/>
            <person name="McLaren W.M."/>
            <person name="Flicek P."/>
            <person name="Quesada V."/>
            <person name="Velasco G."/>
            <person name="Lopez-Otin C."/>
            <person name="Puente X.S."/>
            <person name="Olender T."/>
            <person name="Lancet D."/>
            <person name="Smit A.F."/>
            <person name="Hubley R."/>
            <person name="Konkel M.K."/>
            <person name="Walker J.A."/>
            <person name="Batzer M.A."/>
            <person name="Gu W."/>
            <person name="Pollock D.D."/>
            <person name="Chen L."/>
            <person name="Cheng Z."/>
            <person name="Eichler E.E."/>
            <person name="Stapley J."/>
            <person name="Slate J."/>
            <person name="Ekblom R."/>
            <person name="Birkhead T."/>
            <person name="Burke T."/>
            <person name="Burt D."/>
            <person name="Scharff C."/>
            <person name="Adam I."/>
            <person name="Richard H."/>
            <person name="Sultan M."/>
            <person name="Soldatov A."/>
            <person name="Lehrach H."/>
            <person name="Edwards S.V."/>
            <person name="Yang S.P."/>
            <person name="Li X."/>
            <person name="Graves T."/>
            <person name="Fulton L."/>
            <person name="Nelson J."/>
            <person name="Chinwalla A."/>
            <person name="Hou S."/>
            <person name="Mardis E.R."/>
            <person name="Wilson R.K."/>
        </authorList>
    </citation>
    <scope>NUCLEOTIDE SEQUENCE [LARGE SCALE GENOMIC DNA]</scope>
</reference>
<organism evidence="13 14">
    <name type="scientific">Taeniopygia guttata</name>
    <name type="common">Zebra finch</name>
    <name type="synonym">Poephila guttata</name>
    <dbReference type="NCBI Taxonomy" id="59729"/>
    <lineage>
        <taxon>Eukaryota</taxon>
        <taxon>Metazoa</taxon>
        <taxon>Chordata</taxon>
        <taxon>Craniata</taxon>
        <taxon>Vertebrata</taxon>
        <taxon>Euteleostomi</taxon>
        <taxon>Archelosauria</taxon>
        <taxon>Archosauria</taxon>
        <taxon>Dinosauria</taxon>
        <taxon>Saurischia</taxon>
        <taxon>Theropoda</taxon>
        <taxon>Coelurosauria</taxon>
        <taxon>Aves</taxon>
        <taxon>Neognathae</taxon>
        <taxon>Neoaves</taxon>
        <taxon>Telluraves</taxon>
        <taxon>Australaves</taxon>
        <taxon>Passeriformes</taxon>
        <taxon>Passeroidea</taxon>
        <taxon>Estrildidae</taxon>
        <taxon>Estrildinae</taxon>
        <taxon>Taeniopygia</taxon>
    </lineage>
</organism>
<dbReference type="Ensembl" id="ENSTGUT00000023634.1">
    <property type="protein sequence ID" value="ENSTGUP00000034898.1"/>
    <property type="gene ID" value="ENSTGUG00000021741.1"/>
</dbReference>
<evidence type="ECO:0000256" key="9">
    <source>
        <dbReference type="ARBA" id="ARBA00045219"/>
    </source>
</evidence>
<dbReference type="FunCoup" id="A0A674HIT4">
    <property type="interactions" value="203"/>
</dbReference>
<evidence type="ECO:0000256" key="2">
    <source>
        <dbReference type="ARBA" id="ARBA00022553"/>
    </source>
</evidence>
<evidence type="ECO:0000256" key="4">
    <source>
        <dbReference type="ARBA" id="ARBA00023054"/>
    </source>
</evidence>
<dbReference type="SUPFAM" id="SSF47113">
    <property type="entry name" value="Histone-fold"/>
    <property type="match status" value="1"/>
</dbReference>
<dbReference type="Proteomes" id="UP000007754">
    <property type="component" value="Chromosome 17"/>
</dbReference>
<dbReference type="GO" id="GO:0031507">
    <property type="term" value="P:heterochromatin formation"/>
    <property type="evidence" value="ECO:0007669"/>
    <property type="project" value="TreeGrafter"/>
</dbReference>
<dbReference type="CDD" id="cd22928">
    <property type="entry name" value="HFD_POLE3_DPB4"/>
    <property type="match status" value="1"/>
</dbReference>
<name>A0A674HIT4_TAEGU</name>
<comment type="subunit">
    <text evidence="10">Component of the DNA polymerase epsilon complex consisting of four subunits: the catalytic subunit POLE and the accessory subunits POLE2, POLE3 and POLE4. Interaction with POLE4 is a prerequisite for further binding with POLE and POLE2. Heterodimer with CHRAC1; binds to DNA. Component of the CHRAC ISWI chromatin remodeling complex at least composed of SMARCA5/SNF2H, BAZ1A/ACF1, CHRAC1 and POLE3; the complex preferentially binds DNA through the CHRAC1-POLE3 heterodimer and possesses ATP-dependent nucleosome-remodeling activity. Within the complex, the heterodimer with CHRAC1 interacts with SMARCA5/SNF2H; the interaction is direct and enhances nucleosome sliding activity by the SMARCA5/SNF2H and BAZ1A/ACF1 interaction. Within the complex, the heterodimer with CHRAC1 interacts with BAZ1A/ACF1; the interactions are direct.</text>
</comment>
<dbReference type="InterPro" id="IPR009072">
    <property type="entry name" value="Histone-fold"/>
</dbReference>
<dbReference type="GO" id="GO:0006974">
    <property type="term" value="P:DNA damage response"/>
    <property type="evidence" value="ECO:0007669"/>
    <property type="project" value="TreeGrafter"/>
</dbReference>
<dbReference type="GeneTree" id="ENSGT00940000164386"/>
<proteinExistence type="predicted"/>
<keyword evidence="5" id="KW-0238">DNA-binding</keyword>